<comment type="caution">
    <text evidence="6">The sequence shown here is derived from an EMBL/GenBank/DDBJ whole genome shotgun (WGS) entry which is preliminary data.</text>
</comment>
<feature type="domain" description="Disease resistance protein RPS4B/Roq1-like leucine-rich repeats" evidence="5">
    <location>
        <begin position="51"/>
        <end position="220"/>
    </location>
</feature>
<dbReference type="Gene3D" id="3.80.10.10">
    <property type="entry name" value="Ribonuclease Inhibitor"/>
    <property type="match status" value="1"/>
</dbReference>
<feature type="domain" description="C-JID" evidence="4">
    <location>
        <begin position="339"/>
        <end position="479"/>
    </location>
</feature>
<evidence type="ECO:0000256" key="3">
    <source>
        <dbReference type="ARBA" id="ARBA00022821"/>
    </source>
</evidence>
<evidence type="ECO:0000259" key="5">
    <source>
        <dbReference type="Pfam" id="PF23286"/>
    </source>
</evidence>
<organism evidence="6 7">
    <name type="scientific">Gossypium arboreum</name>
    <name type="common">Tree cotton</name>
    <name type="synonym">Gossypium nanking</name>
    <dbReference type="NCBI Taxonomy" id="29729"/>
    <lineage>
        <taxon>Eukaryota</taxon>
        <taxon>Viridiplantae</taxon>
        <taxon>Streptophyta</taxon>
        <taxon>Embryophyta</taxon>
        <taxon>Tracheophyta</taxon>
        <taxon>Spermatophyta</taxon>
        <taxon>Magnoliopsida</taxon>
        <taxon>eudicotyledons</taxon>
        <taxon>Gunneridae</taxon>
        <taxon>Pentapetalae</taxon>
        <taxon>rosids</taxon>
        <taxon>malvids</taxon>
        <taxon>Malvales</taxon>
        <taxon>Malvaceae</taxon>
        <taxon>Malvoideae</taxon>
        <taxon>Gossypium</taxon>
    </lineage>
</organism>
<dbReference type="SUPFAM" id="SSF52058">
    <property type="entry name" value="L domain-like"/>
    <property type="match status" value="1"/>
</dbReference>
<dbReference type="InterPro" id="IPR058546">
    <property type="entry name" value="RPS4B/Roq1-like_LRR"/>
</dbReference>
<evidence type="ECO:0000313" key="7">
    <source>
        <dbReference type="Proteomes" id="UP001358586"/>
    </source>
</evidence>
<protein>
    <recommendedName>
        <fullName evidence="8">Disease resistance-like protein CSA1</fullName>
    </recommendedName>
</protein>
<dbReference type="Pfam" id="PF20160">
    <property type="entry name" value="C-JID"/>
    <property type="match status" value="1"/>
</dbReference>
<proteinExistence type="predicted"/>
<gene>
    <name evidence="6" type="ORF">PVK06_041375</name>
</gene>
<keyword evidence="1" id="KW-0433">Leucine-rich repeat</keyword>
<reference evidence="6 7" key="1">
    <citation type="submission" date="2023-03" db="EMBL/GenBank/DDBJ databases">
        <title>WGS of Gossypium arboreum.</title>
        <authorList>
            <person name="Yu D."/>
        </authorList>
    </citation>
    <scope>NUCLEOTIDE SEQUENCE [LARGE SCALE GENOMIC DNA]</scope>
    <source>
        <tissue evidence="6">Leaf</tissue>
    </source>
</reference>
<dbReference type="SMART" id="SM00369">
    <property type="entry name" value="LRR_TYP"/>
    <property type="match status" value="3"/>
</dbReference>
<keyword evidence="7" id="KW-1185">Reference proteome</keyword>
<name>A0ABR0NAA1_GOSAR</name>
<dbReference type="PANTHER" id="PTHR45752:SF171">
    <property type="entry name" value="TMV RESISTANCE PROTEIN N-LIKE"/>
    <property type="match status" value="1"/>
</dbReference>
<dbReference type="PANTHER" id="PTHR45752">
    <property type="entry name" value="LEUCINE-RICH REPEAT-CONTAINING"/>
    <property type="match status" value="1"/>
</dbReference>
<evidence type="ECO:0000256" key="1">
    <source>
        <dbReference type="ARBA" id="ARBA00022614"/>
    </source>
</evidence>
<evidence type="ECO:0008006" key="8">
    <source>
        <dbReference type="Google" id="ProtNLM"/>
    </source>
</evidence>
<accession>A0ABR0NAA1</accession>
<dbReference type="Proteomes" id="UP001358586">
    <property type="component" value="Chromosome 11"/>
</dbReference>
<sequence length="481" mass="54253">MDTMEELYELDLSGTALKELPSSIDNLIGLVYLSLNNCENLVCLPDSFYKLKSLSTFNLKGCSRLEIFPEVMDTMEELYELDLSRTALKELPSSIDNLIGLEYLSLNDCENLVCLPDSFYKLKSLLCLSLCGCSNLVVKNLFTTVGRRPVNQKDLHGLSSLKKLDLSDSNLENLPTTIKQFPLHELILRNCKRLKSLPELPPSLECLDAHDCTSLEDVSSIKKLFEQALVFQDKPYRRLDLKFNNCFKLGEKGMGNDIDADDSTSLEEVSSIKKVLKQAVFCKSLGWLFTNCFQLDQKAVNSAETPKLEMPFEHMVTLLKDYHQEPPESKKRACIITCVPGSEIPECFDFKSLGSSMNIQLPSEWCSNNSWINFPSFVASAVVSFPDSYTGGGFGIRCECHLKSCNKDNHWFSSSSYFPFGSRLSDHVFLLYGGFNVGEFVKSEVSNNRIYNMASFHFYIDGWGSSQCEVKQCGIHLLFPN</sequence>
<evidence type="ECO:0000256" key="2">
    <source>
        <dbReference type="ARBA" id="ARBA00022737"/>
    </source>
</evidence>
<evidence type="ECO:0000313" key="6">
    <source>
        <dbReference type="EMBL" id="KAK5786732.1"/>
    </source>
</evidence>
<dbReference type="InterPro" id="IPR045344">
    <property type="entry name" value="C-JID"/>
</dbReference>
<dbReference type="InterPro" id="IPR050715">
    <property type="entry name" value="LRR-SigEffector_domain"/>
</dbReference>
<dbReference type="EMBL" id="JARKNE010000011">
    <property type="protein sequence ID" value="KAK5786732.1"/>
    <property type="molecule type" value="Genomic_DNA"/>
</dbReference>
<evidence type="ECO:0000259" key="4">
    <source>
        <dbReference type="Pfam" id="PF20160"/>
    </source>
</evidence>
<dbReference type="InterPro" id="IPR003591">
    <property type="entry name" value="Leu-rich_rpt_typical-subtyp"/>
</dbReference>
<dbReference type="Pfam" id="PF23286">
    <property type="entry name" value="LRR_13"/>
    <property type="match status" value="1"/>
</dbReference>
<keyword evidence="3" id="KW-0611">Plant defense</keyword>
<dbReference type="InterPro" id="IPR032675">
    <property type="entry name" value="LRR_dom_sf"/>
</dbReference>
<keyword evidence="2" id="KW-0677">Repeat</keyword>